<accession>A0A4Q7PF58</accession>
<proteinExistence type="predicted"/>
<dbReference type="PROSITE" id="PS50005">
    <property type="entry name" value="TPR"/>
    <property type="match status" value="1"/>
</dbReference>
<dbReference type="InterPro" id="IPR003594">
    <property type="entry name" value="HATPase_dom"/>
</dbReference>
<evidence type="ECO:0000256" key="1">
    <source>
        <dbReference type="ARBA" id="ARBA00000085"/>
    </source>
</evidence>
<dbReference type="SUPFAM" id="SSF52172">
    <property type="entry name" value="CheY-like"/>
    <property type="match status" value="1"/>
</dbReference>
<dbReference type="EC" id="2.7.13.3" evidence="2"/>
<dbReference type="PROSITE" id="PS50110">
    <property type="entry name" value="RESPONSE_REGULATORY"/>
    <property type="match status" value="1"/>
</dbReference>
<dbReference type="FunFam" id="3.30.565.10:FF:000010">
    <property type="entry name" value="Sensor histidine kinase RcsC"/>
    <property type="match status" value="1"/>
</dbReference>
<evidence type="ECO:0000313" key="11">
    <source>
        <dbReference type="EMBL" id="RZS99086.1"/>
    </source>
</evidence>
<evidence type="ECO:0000313" key="12">
    <source>
        <dbReference type="Proteomes" id="UP000292262"/>
    </source>
</evidence>
<dbReference type="PANTHER" id="PTHR45339">
    <property type="entry name" value="HYBRID SIGNAL TRANSDUCTION HISTIDINE KINASE J"/>
    <property type="match status" value="1"/>
</dbReference>
<feature type="transmembrane region" description="Helical" evidence="8">
    <location>
        <begin position="313"/>
        <end position="333"/>
    </location>
</feature>
<keyword evidence="8" id="KW-1133">Transmembrane helix</keyword>
<dbReference type="PANTHER" id="PTHR45339:SF1">
    <property type="entry name" value="HYBRID SIGNAL TRANSDUCTION HISTIDINE KINASE J"/>
    <property type="match status" value="1"/>
</dbReference>
<dbReference type="CDD" id="cd16922">
    <property type="entry name" value="HATPase_EvgS-ArcB-TorS-like"/>
    <property type="match status" value="1"/>
</dbReference>
<sequence>MNKVILFFVAFCISIPSISSEIVAETQIDSLDYLLSTSEQLRTQNKMLEALEFAFKGVTYAHKIENEHYLSYAYFMIGTIQYEILDYKNAKSNLKKALAYSEKTEDQKYLPYILQALGNLCYEDDDGYEEALTYYLRGLQLAEGNVPDQNLLIPLYNVIWTFMDLGRYPESYPYLEQAERINTTIADSLKPDFSTIHLLQARKYTYESNYTKAKAHFDSSYTALNTQEKNWIRGKSYYYKYSAELFEKMRDYPKALAAQKQFYANEVKVFENARLKNEEITNIRTKLDRYEQELLASSREKELLQDLQRNNLIIIYISFLVLILLIIVIFFYYRSYKSKKESNKILESRNMLLEEAKAKEEKLSKVKSQFISTITHELRTPLYGIIGISSLLSETKKQSNEDEKLVSSLKFSAEYLLDLVNKVLKISKVDSEKPEKMVVTPTPTNLHALCQNIIKSFEYQAEAKNNTLVLDFDETIPSPLEIDTLRFSEILINLIGNGIKFTTGGTITLRVRIEELLPSEVTLRFEVEDTGIGIPEDQKESIFEEFTQIGNPYDNKQGTGLGLSIVKNLLLIMDSEIECKSTFEEGSVFFFSLALQISNSSDDTPSESKKLPMEEVLSAKILVAEDNKINQLVTKNLLTSINCTSTIVENGIEAIQALQNEEFDLILMDLNMPVLDGLKATQKIRQFNSHIPIIALTAAEIEEVEKDCKKAGFDDLINKPLTKIDLNAAIRRNLKPNKAKSIS</sequence>
<keyword evidence="11" id="KW-0808">Transferase</keyword>
<dbReference type="CDD" id="cd00082">
    <property type="entry name" value="HisKA"/>
    <property type="match status" value="1"/>
</dbReference>
<feature type="repeat" description="TPR" evidence="6">
    <location>
        <begin position="71"/>
        <end position="104"/>
    </location>
</feature>
<dbReference type="Gene3D" id="1.25.40.10">
    <property type="entry name" value="Tetratricopeptide repeat domain"/>
    <property type="match status" value="2"/>
</dbReference>
<dbReference type="InterPro" id="IPR003661">
    <property type="entry name" value="HisK_dim/P_dom"/>
</dbReference>
<dbReference type="OrthoDB" id="4457677at2"/>
<dbReference type="SMART" id="SM00028">
    <property type="entry name" value="TPR"/>
    <property type="match status" value="4"/>
</dbReference>
<dbReference type="InterPro" id="IPR011006">
    <property type="entry name" value="CheY-like_superfamily"/>
</dbReference>
<evidence type="ECO:0000256" key="6">
    <source>
        <dbReference type="PROSITE-ProRule" id="PRU00339"/>
    </source>
</evidence>
<evidence type="ECO:0000256" key="7">
    <source>
        <dbReference type="SAM" id="Coils"/>
    </source>
</evidence>
<evidence type="ECO:0000256" key="4">
    <source>
        <dbReference type="ARBA" id="ARBA00023012"/>
    </source>
</evidence>
<dbReference type="Pfam" id="PF02518">
    <property type="entry name" value="HATPase_c"/>
    <property type="match status" value="1"/>
</dbReference>
<dbReference type="InterPro" id="IPR005467">
    <property type="entry name" value="His_kinase_dom"/>
</dbReference>
<dbReference type="Pfam" id="PF00072">
    <property type="entry name" value="Response_reg"/>
    <property type="match status" value="1"/>
</dbReference>
<keyword evidence="7" id="KW-0175">Coiled coil</keyword>
<dbReference type="InterPro" id="IPR036890">
    <property type="entry name" value="HATPase_C_sf"/>
</dbReference>
<keyword evidence="8" id="KW-0812">Transmembrane</keyword>
<keyword evidence="3 5" id="KW-0597">Phosphoprotein</keyword>
<dbReference type="Proteomes" id="UP000292262">
    <property type="component" value="Unassembled WGS sequence"/>
</dbReference>
<dbReference type="SUPFAM" id="SSF48452">
    <property type="entry name" value="TPR-like"/>
    <property type="match status" value="2"/>
</dbReference>
<dbReference type="RefSeq" id="WP_130284949.1">
    <property type="nucleotide sequence ID" value="NZ_SGXE01000001.1"/>
</dbReference>
<comment type="catalytic activity">
    <reaction evidence="1">
        <text>ATP + protein L-histidine = ADP + protein N-phospho-L-histidine.</text>
        <dbReference type="EC" id="2.7.13.3"/>
    </reaction>
</comment>
<dbReference type="SMART" id="SM00387">
    <property type="entry name" value="HATPase_c"/>
    <property type="match status" value="1"/>
</dbReference>
<dbReference type="Pfam" id="PF00512">
    <property type="entry name" value="HisKA"/>
    <property type="match status" value="1"/>
</dbReference>
<dbReference type="PROSITE" id="PS50109">
    <property type="entry name" value="HIS_KIN"/>
    <property type="match status" value="1"/>
</dbReference>
<evidence type="ECO:0000256" key="5">
    <source>
        <dbReference type="PROSITE-ProRule" id="PRU00169"/>
    </source>
</evidence>
<gene>
    <name evidence="11" type="ORF">EV197_0290</name>
</gene>
<dbReference type="InterPro" id="IPR001789">
    <property type="entry name" value="Sig_transdc_resp-reg_receiver"/>
</dbReference>
<organism evidence="11 12">
    <name type="scientific">Aquimarina brevivitae</name>
    <dbReference type="NCBI Taxonomy" id="323412"/>
    <lineage>
        <taxon>Bacteria</taxon>
        <taxon>Pseudomonadati</taxon>
        <taxon>Bacteroidota</taxon>
        <taxon>Flavobacteriia</taxon>
        <taxon>Flavobacteriales</taxon>
        <taxon>Flavobacteriaceae</taxon>
        <taxon>Aquimarina</taxon>
    </lineage>
</organism>
<keyword evidence="11" id="KW-0418">Kinase</keyword>
<dbReference type="SUPFAM" id="SSF47384">
    <property type="entry name" value="Homodimeric domain of signal transducing histidine kinase"/>
    <property type="match status" value="1"/>
</dbReference>
<feature type="modified residue" description="4-aspartylphosphate" evidence="5">
    <location>
        <position position="669"/>
    </location>
</feature>
<feature type="domain" description="Response regulatory" evidence="10">
    <location>
        <begin position="620"/>
        <end position="734"/>
    </location>
</feature>
<evidence type="ECO:0000256" key="3">
    <source>
        <dbReference type="ARBA" id="ARBA00022553"/>
    </source>
</evidence>
<feature type="domain" description="Histidine kinase" evidence="9">
    <location>
        <begin position="373"/>
        <end position="597"/>
    </location>
</feature>
<dbReference type="Gene3D" id="3.30.565.10">
    <property type="entry name" value="Histidine kinase-like ATPase, C-terminal domain"/>
    <property type="match status" value="1"/>
</dbReference>
<reference evidence="11 12" key="1">
    <citation type="submission" date="2019-02" db="EMBL/GenBank/DDBJ databases">
        <title>Genomic Encyclopedia of Type Strains, Phase IV (KMG-IV): sequencing the most valuable type-strain genomes for metagenomic binning, comparative biology and taxonomic classification.</title>
        <authorList>
            <person name="Goeker M."/>
        </authorList>
    </citation>
    <scope>NUCLEOTIDE SEQUENCE [LARGE SCALE GENOMIC DNA]</scope>
    <source>
        <strain evidence="11 12">DSM 17196</strain>
    </source>
</reference>
<evidence type="ECO:0000256" key="2">
    <source>
        <dbReference type="ARBA" id="ARBA00012438"/>
    </source>
</evidence>
<evidence type="ECO:0000259" key="9">
    <source>
        <dbReference type="PROSITE" id="PS50109"/>
    </source>
</evidence>
<keyword evidence="4" id="KW-0902">Two-component regulatory system</keyword>
<comment type="caution">
    <text evidence="11">The sequence shown here is derived from an EMBL/GenBank/DDBJ whole genome shotgun (WGS) entry which is preliminary data.</text>
</comment>
<dbReference type="Gene3D" id="3.40.50.2300">
    <property type="match status" value="1"/>
</dbReference>
<dbReference type="SMART" id="SM00388">
    <property type="entry name" value="HisKA"/>
    <property type="match status" value="1"/>
</dbReference>
<evidence type="ECO:0000259" key="10">
    <source>
        <dbReference type="PROSITE" id="PS50110"/>
    </source>
</evidence>
<keyword evidence="12" id="KW-1185">Reference proteome</keyword>
<dbReference type="SMART" id="SM00448">
    <property type="entry name" value="REC"/>
    <property type="match status" value="1"/>
</dbReference>
<protein>
    <recommendedName>
        <fullName evidence="2">histidine kinase</fullName>
        <ecNumber evidence="2">2.7.13.3</ecNumber>
    </recommendedName>
</protein>
<dbReference type="GO" id="GO:0000155">
    <property type="term" value="F:phosphorelay sensor kinase activity"/>
    <property type="evidence" value="ECO:0007669"/>
    <property type="project" value="InterPro"/>
</dbReference>
<dbReference type="SUPFAM" id="SSF55874">
    <property type="entry name" value="ATPase domain of HSP90 chaperone/DNA topoisomerase II/histidine kinase"/>
    <property type="match status" value="1"/>
</dbReference>
<dbReference type="InterPro" id="IPR011990">
    <property type="entry name" value="TPR-like_helical_dom_sf"/>
</dbReference>
<name>A0A4Q7PF58_9FLAO</name>
<dbReference type="Gene3D" id="1.10.287.130">
    <property type="match status" value="1"/>
</dbReference>
<dbReference type="PRINTS" id="PR00344">
    <property type="entry name" value="BCTRLSENSOR"/>
</dbReference>
<keyword evidence="6" id="KW-0802">TPR repeat</keyword>
<dbReference type="EMBL" id="SGXE01000001">
    <property type="protein sequence ID" value="RZS99086.1"/>
    <property type="molecule type" value="Genomic_DNA"/>
</dbReference>
<feature type="coiled-coil region" evidence="7">
    <location>
        <begin position="273"/>
        <end position="307"/>
    </location>
</feature>
<dbReference type="InterPro" id="IPR036097">
    <property type="entry name" value="HisK_dim/P_sf"/>
</dbReference>
<dbReference type="InterPro" id="IPR004358">
    <property type="entry name" value="Sig_transdc_His_kin-like_C"/>
</dbReference>
<dbReference type="AlphaFoldDB" id="A0A4Q7PF58"/>
<dbReference type="InterPro" id="IPR019734">
    <property type="entry name" value="TPR_rpt"/>
</dbReference>
<dbReference type="CDD" id="cd17546">
    <property type="entry name" value="REC_hyHK_CKI1_RcsC-like"/>
    <property type="match status" value="1"/>
</dbReference>
<evidence type="ECO:0000256" key="8">
    <source>
        <dbReference type="SAM" id="Phobius"/>
    </source>
</evidence>
<keyword evidence="8" id="KW-0472">Membrane</keyword>